<proteinExistence type="predicted"/>
<organism evidence="2">
    <name type="scientific">uncultured Mycobacterium sp</name>
    <dbReference type="NCBI Taxonomy" id="171292"/>
    <lineage>
        <taxon>Bacteria</taxon>
        <taxon>Bacillati</taxon>
        <taxon>Actinomycetota</taxon>
        <taxon>Actinomycetes</taxon>
        <taxon>Mycobacteriales</taxon>
        <taxon>Mycobacteriaceae</taxon>
        <taxon>Mycobacterium</taxon>
        <taxon>environmental samples</taxon>
    </lineage>
</organism>
<evidence type="ECO:0000313" key="2">
    <source>
        <dbReference type="EMBL" id="SBS77223.1"/>
    </source>
</evidence>
<dbReference type="AlphaFoldDB" id="A0A1Y5PF14"/>
<feature type="compositionally biased region" description="Polar residues" evidence="1">
    <location>
        <begin position="26"/>
        <end position="38"/>
    </location>
</feature>
<name>A0A1Y5PF14_9MYCO</name>
<reference evidence="2" key="1">
    <citation type="submission" date="2016-03" db="EMBL/GenBank/DDBJ databases">
        <authorList>
            <person name="Ploux O."/>
        </authorList>
    </citation>
    <scope>NUCLEOTIDE SEQUENCE</scope>
    <source>
        <strain evidence="2">UC10</strain>
    </source>
</reference>
<feature type="compositionally biased region" description="Polar residues" evidence="1">
    <location>
        <begin position="1"/>
        <end position="19"/>
    </location>
</feature>
<dbReference type="EMBL" id="FLQS01000034">
    <property type="protein sequence ID" value="SBS77223.1"/>
    <property type="molecule type" value="Genomic_DNA"/>
</dbReference>
<accession>A0A1Y5PF14</accession>
<feature type="region of interest" description="Disordered" evidence="1">
    <location>
        <begin position="1"/>
        <end position="83"/>
    </location>
</feature>
<evidence type="ECO:0000256" key="1">
    <source>
        <dbReference type="SAM" id="MobiDB-lite"/>
    </source>
</evidence>
<sequence>MVPRIWQSSPSSRLPTSVYSPRRRGCTNSRTARSSNAGCSAPPRYPGKQLQPLGGRLAAPDPKPFAGVEGVPTTIVDDGTMRA</sequence>
<gene>
    <name evidence="2" type="ORF">MHPYR_40225</name>
</gene>
<protein>
    <submittedName>
        <fullName evidence="2">Uncharacterized protein</fullName>
    </submittedName>
</protein>